<sequence length="100" mass="11055">MEGGNARKFRANSQDYDRATEQRSELNAGNSAEYPGSASCELLRMRQFAFVNPIVFHLAIKNEEKGELAGEQVSSEGFDSASSLRCRNTIPNIEAQLINT</sequence>
<organism evidence="3 4">
    <name type="scientific">Heligmosomoides polygyrus</name>
    <name type="common">Parasitic roundworm</name>
    <dbReference type="NCBI Taxonomy" id="6339"/>
    <lineage>
        <taxon>Eukaryota</taxon>
        <taxon>Metazoa</taxon>
        <taxon>Ecdysozoa</taxon>
        <taxon>Nematoda</taxon>
        <taxon>Chromadorea</taxon>
        <taxon>Rhabditida</taxon>
        <taxon>Rhabditina</taxon>
        <taxon>Rhabditomorpha</taxon>
        <taxon>Strongyloidea</taxon>
        <taxon>Heligmosomidae</taxon>
        <taxon>Heligmosomoides</taxon>
    </lineage>
</organism>
<keyword evidence="3" id="KW-1185">Reference proteome</keyword>
<dbReference type="EMBL" id="UZAH01025610">
    <property type="protein sequence ID" value="VDO67211.1"/>
    <property type="molecule type" value="Genomic_DNA"/>
</dbReference>
<evidence type="ECO:0000313" key="2">
    <source>
        <dbReference type="EMBL" id="VDO67211.1"/>
    </source>
</evidence>
<evidence type="ECO:0000313" key="3">
    <source>
        <dbReference type="Proteomes" id="UP000050761"/>
    </source>
</evidence>
<dbReference type="AlphaFoldDB" id="A0A183FHD0"/>
<gene>
    <name evidence="2" type="ORF">HPBE_LOCUS6163</name>
</gene>
<name>A0A183FHD0_HELPZ</name>
<accession>A0A3P7X0J2</accession>
<feature type="region of interest" description="Disordered" evidence="1">
    <location>
        <begin position="1"/>
        <end position="34"/>
    </location>
</feature>
<proteinExistence type="predicted"/>
<dbReference type="Proteomes" id="UP000050761">
    <property type="component" value="Unassembled WGS sequence"/>
</dbReference>
<reference evidence="4" key="2">
    <citation type="submission" date="2019-09" db="UniProtKB">
        <authorList>
            <consortium name="WormBaseParasite"/>
        </authorList>
    </citation>
    <scope>IDENTIFICATION</scope>
</reference>
<feature type="compositionally biased region" description="Basic and acidic residues" evidence="1">
    <location>
        <begin position="15"/>
        <end position="24"/>
    </location>
</feature>
<evidence type="ECO:0000313" key="4">
    <source>
        <dbReference type="WBParaSite" id="HPBE_0000616201-mRNA-1"/>
    </source>
</evidence>
<dbReference type="WBParaSite" id="HPBE_0000616201-mRNA-1">
    <property type="protein sequence ID" value="HPBE_0000616201-mRNA-1"/>
    <property type="gene ID" value="HPBE_0000616201"/>
</dbReference>
<accession>A0A183FHD0</accession>
<reference evidence="2 3" key="1">
    <citation type="submission" date="2018-11" db="EMBL/GenBank/DDBJ databases">
        <authorList>
            <consortium name="Pathogen Informatics"/>
        </authorList>
    </citation>
    <scope>NUCLEOTIDE SEQUENCE [LARGE SCALE GENOMIC DNA]</scope>
</reference>
<evidence type="ECO:0000256" key="1">
    <source>
        <dbReference type="SAM" id="MobiDB-lite"/>
    </source>
</evidence>
<protein>
    <submittedName>
        <fullName evidence="2 4">Uncharacterized protein</fullName>
    </submittedName>
</protein>